<proteinExistence type="inferred from homology"/>
<dbReference type="HAMAP" id="MF_00648">
    <property type="entry name" value="Non_canon_purine_NTPase_YjjX"/>
    <property type="match status" value="1"/>
</dbReference>
<evidence type="ECO:0000259" key="12">
    <source>
        <dbReference type="Pfam" id="PF01931"/>
    </source>
</evidence>
<organism evidence="13 14">
    <name type="scientific">Colletotrichum asianum</name>
    <dbReference type="NCBI Taxonomy" id="702518"/>
    <lineage>
        <taxon>Eukaryota</taxon>
        <taxon>Fungi</taxon>
        <taxon>Dikarya</taxon>
        <taxon>Ascomycota</taxon>
        <taxon>Pezizomycotina</taxon>
        <taxon>Sordariomycetes</taxon>
        <taxon>Hypocreomycetidae</taxon>
        <taxon>Glomerellales</taxon>
        <taxon>Glomerellaceae</taxon>
        <taxon>Colletotrichum</taxon>
        <taxon>Colletotrichum gloeosporioides species complex</taxon>
    </lineage>
</organism>
<dbReference type="GO" id="GO:0000166">
    <property type="term" value="F:nucleotide binding"/>
    <property type="evidence" value="ECO:0007669"/>
    <property type="project" value="UniProtKB-KW"/>
</dbReference>
<evidence type="ECO:0000256" key="7">
    <source>
        <dbReference type="ARBA" id="ARBA00023080"/>
    </source>
</evidence>
<evidence type="ECO:0000256" key="9">
    <source>
        <dbReference type="ARBA" id="ARBA00038901"/>
    </source>
</evidence>
<dbReference type="Proteomes" id="UP000434172">
    <property type="component" value="Unassembled WGS sequence"/>
</dbReference>
<keyword evidence="5" id="KW-0378">Hydrolase</keyword>
<comment type="catalytic activity">
    <reaction evidence="10">
        <text>ITP + H2O = IDP + phosphate + H(+)</text>
        <dbReference type="Rhea" id="RHEA:28330"/>
        <dbReference type="ChEBI" id="CHEBI:15377"/>
        <dbReference type="ChEBI" id="CHEBI:15378"/>
        <dbReference type="ChEBI" id="CHEBI:43474"/>
        <dbReference type="ChEBI" id="CHEBI:58280"/>
        <dbReference type="ChEBI" id="CHEBI:61402"/>
        <dbReference type="EC" id="3.6.1.73"/>
    </reaction>
</comment>
<dbReference type="EC" id="3.6.1.73" evidence="9"/>
<dbReference type="InterPro" id="IPR050299">
    <property type="entry name" value="YjjX_NTPase"/>
</dbReference>
<feature type="domain" description="Non-canonical purine NTP phosphatase/PRRC1" evidence="12">
    <location>
        <begin position="13"/>
        <end position="177"/>
    </location>
</feature>
<comment type="caution">
    <text evidence="13">The sequence shown here is derived from an EMBL/GenBank/DDBJ whole genome shotgun (WGS) entry which is preliminary data.</text>
</comment>
<evidence type="ECO:0000256" key="6">
    <source>
        <dbReference type="ARBA" id="ARBA00022842"/>
    </source>
</evidence>
<evidence type="ECO:0000313" key="13">
    <source>
        <dbReference type="EMBL" id="KAF0316471.1"/>
    </source>
</evidence>
<dbReference type="InterPro" id="IPR002786">
    <property type="entry name" value="Non_canon_purine_NTPase"/>
</dbReference>
<dbReference type="AlphaFoldDB" id="A0A8H3VU15"/>
<comment type="cofactor">
    <cofactor evidence="2">
        <name>Mg(2+)</name>
        <dbReference type="ChEBI" id="CHEBI:18420"/>
    </cofactor>
</comment>
<dbReference type="PANTHER" id="PTHR34699:SF2">
    <property type="entry name" value="NON-CANONICAL PURINE NTP PHOSPHATASE_PRRC1 DOMAIN-CONTAINING PROTEIN"/>
    <property type="match status" value="1"/>
</dbReference>
<dbReference type="Pfam" id="PF01931">
    <property type="entry name" value="NTPase_I-T"/>
    <property type="match status" value="1"/>
</dbReference>
<dbReference type="OrthoDB" id="300709at2759"/>
<protein>
    <recommendedName>
        <fullName evidence="9">inosine/xanthosine triphosphatase</fullName>
        <ecNumber evidence="9">3.6.1.73</ecNumber>
    </recommendedName>
</protein>
<evidence type="ECO:0000256" key="3">
    <source>
        <dbReference type="ARBA" id="ARBA00022723"/>
    </source>
</evidence>
<dbReference type="GO" id="GO:0103023">
    <property type="term" value="F:ITPase activity"/>
    <property type="evidence" value="ECO:0007669"/>
    <property type="project" value="UniProtKB-EC"/>
</dbReference>
<keyword evidence="6" id="KW-0460">Magnesium</keyword>
<keyword evidence="14" id="KW-1185">Reference proteome</keyword>
<keyword evidence="8" id="KW-0464">Manganese</keyword>
<evidence type="ECO:0000313" key="14">
    <source>
        <dbReference type="Proteomes" id="UP000434172"/>
    </source>
</evidence>
<dbReference type="NCBIfam" id="TIGR00258">
    <property type="entry name" value="inosine/xanthosine triphosphatase"/>
    <property type="match status" value="1"/>
</dbReference>
<sequence>MSSEKRSVVVVSSKNPVKINAAKQGFELALAGDFEFKGVSVPSGVPDQPLSDKETLLGALTRVRNAQEVEKDADYWVGIEGGVEVPEDANGAYLNFAWIVVANREGKMGKARSAAYYLPEESANYLRQGMELGHADDAVFGHVNSKQTRGSVGLLTDDLIDRTKYYSHAMILALIPFKNSKLTFA</sequence>
<dbReference type="GO" id="GO:0046872">
    <property type="term" value="F:metal ion binding"/>
    <property type="evidence" value="ECO:0007669"/>
    <property type="project" value="UniProtKB-KW"/>
</dbReference>
<comment type="catalytic activity">
    <reaction evidence="11">
        <text>XTP + H2O = XDP + phosphate + H(+)</text>
        <dbReference type="Rhea" id="RHEA:28406"/>
        <dbReference type="ChEBI" id="CHEBI:15377"/>
        <dbReference type="ChEBI" id="CHEBI:15378"/>
        <dbReference type="ChEBI" id="CHEBI:43474"/>
        <dbReference type="ChEBI" id="CHEBI:59884"/>
        <dbReference type="ChEBI" id="CHEBI:61314"/>
        <dbReference type="EC" id="3.6.1.73"/>
    </reaction>
</comment>
<evidence type="ECO:0000256" key="11">
    <source>
        <dbReference type="ARBA" id="ARBA00048781"/>
    </source>
</evidence>
<accession>A0A8H3VU15</accession>
<gene>
    <name evidence="13" type="ORF">GQ607_016320</name>
</gene>
<name>A0A8H3VU15_9PEZI</name>
<evidence type="ECO:0000256" key="5">
    <source>
        <dbReference type="ARBA" id="ARBA00022801"/>
    </source>
</evidence>
<dbReference type="NCBIfam" id="NF003459">
    <property type="entry name" value="PRK05074.1"/>
    <property type="match status" value="1"/>
</dbReference>
<dbReference type="SUPFAM" id="SSF52972">
    <property type="entry name" value="ITPase-like"/>
    <property type="match status" value="1"/>
</dbReference>
<comment type="cofactor">
    <cofactor evidence="1">
        <name>Mn(2+)</name>
        <dbReference type="ChEBI" id="CHEBI:29035"/>
    </cofactor>
</comment>
<dbReference type="GO" id="GO:0006772">
    <property type="term" value="P:thiamine metabolic process"/>
    <property type="evidence" value="ECO:0007669"/>
    <property type="project" value="TreeGrafter"/>
</dbReference>
<dbReference type="FunFam" id="3.90.950.10:FF:000002">
    <property type="entry name" value="Inosine/xanthosine triphosphatase"/>
    <property type="match status" value="1"/>
</dbReference>
<keyword evidence="4" id="KW-0547">Nucleotide-binding</keyword>
<keyword evidence="3" id="KW-0479">Metal-binding</keyword>
<dbReference type="InterPro" id="IPR026533">
    <property type="entry name" value="NTPase/PRRC1"/>
</dbReference>
<keyword evidence="7" id="KW-0546">Nucleotide metabolism</keyword>
<evidence type="ECO:0000256" key="8">
    <source>
        <dbReference type="ARBA" id="ARBA00023211"/>
    </source>
</evidence>
<reference evidence="13 14" key="1">
    <citation type="submission" date="2019-12" db="EMBL/GenBank/DDBJ databases">
        <title>A genome sequence resource for the geographically widespread anthracnose pathogen Colletotrichum asianum.</title>
        <authorList>
            <person name="Meng Y."/>
        </authorList>
    </citation>
    <scope>NUCLEOTIDE SEQUENCE [LARGE SCALE GENOMIC DNA]</scope>
    <source>
        <strain evidence="13 14">ICMP 18580</strain>
    </source>
</reference>
<evidence type="ECO:0000256" key="2">
    <source>
        <dbReference type="ARBA" id="ARBA00001946"/>
    </source>
</evidence>
<dbReference type="Gene3D" id="3.90.950.10">
    <property type="match status" value="1"/>
</dbReference>
<dbReference type="GO" id="GO:0009117">
    <property type="term" value="P:nucleotide metabolic process"/>
    <property type="evidence" value="ECO:0007669"/>
    <property type="project" value="UniProtKB-KW"/>
</dbReference>
<evidence type="ECO:0000256" key="4">
    <source>
        <dbReference type="ARBA" id="ARBA00022741"/>
    </source>
</evidence>
<dbReference type="InterPro" id="IPR029001">
    <property type="entry name" value="ITPase-like_fam"/>
</dbReference>
<evidence type="ECO:0000256" key="1">
    <source>
        <dbReference type="ARBA" id="ARBA00001936"/>
    </source>
</evidence>
<dbReference type="EMBL" id="WOWK01000158">
    <property type="protein sequence ID" value="KAF0316471.1"/>
    <property type="molecule type" value="Genomic_DNA"/>
</dbReference>
<dbReference type="PANTHER" id="PTHR34699">
    <property type="match status" value="1"/>
</dbReference>
<evidence type="ECO:0000256" key="10">
    <source>
        <dbReference type="ARBA" id="ARBA00048174"/>
    </source>
</evidence>